<evidence type="ECO:0000313" key="1">
    <source>
        <dbReference type="EMBL" id="MFF0544184.1"/>
    </source>
</evidence>
<sequence>MASPARIARLRALIDHPATGPAERAAAERMLDRALGAAVRPRGDRTYGPRHGVSGRHSDLATIADLIRADLAFARVFTAAEGTTEPDLRHPVRDAPAGIGYTVEQPFAGKIIVTLDGVPDDWGLRPDGTATAALRELADEIVSIMNAYNCSGPDVGPRFFAGVRTSERTLVW</sequence>
<evidence type="ECO:0000313" key="2">
    <source>
        <dbReference type="Proteomes" id="UP001601444"/>
    </source>
</evidence>
<protein>
    <submittedName>
        <fullName evidence="1">Uncharacterized protein</fullName>
    </submittedName>
</protein>
<dbReference type="EMBL" id="JBIAMX010000008">
    <property type="protein sequence ID" value="MFF0544184.1"/>
    <property type="molecule type" value="Genomic_DNA"/>
</dbReference>
<name>A0ABW6PP87_9NOCA</name>
<dbReference type="RefSeq" id="WP_387700799.1">
    <property type="nucleotide sequence ID" value="NZ_JBIAMX010000008.1"/>
</dbReference>
<gene>
    <name evidence="1" type="ORF">ACFYTF_15245</name>
</gene>
<accession>A0ABW6PP87</accession>
<comment type="caution">
    <text evidence="1">The sequence shown here is derived from an EMBL/GenBank/DDBJ whole genome shotgun (WGS) entry which is preliminary data.</text>
</comment>
<organism evidence="1 2">
    <name type="scientific">Nocardia thailandica</name>
    <dbReference type="NCBI Taxonomy" id="257275"/>
    <lineage>
        <taxon>Bacteria</taxon>
        <taxon>Bacillati</taxon>
        <taxon>Actinomycetota</taxon>
        <taxon>Actinomycetes</taxon>
        <taxon>Mycobacteriales</taxon>
        <taxon>Nocardiaceae</taxon>
        <taxon>Nocardia</taxon>
    </lineage>
</organism>
<proteinExistence type="predicted"/>
<keyword evidence="2" id="KW-1185">Reference proteome</keyword>
<dbReference type="Proteomes" id="UP001601444">
    <property type="component" value="Unassembled WGS sequence"/>
</dbReference>
<reference evidence="1 2" key="1">
    <citation type="submission" date="2024-10" db="EMBL/GenBank/DDBJ databases">
        <title>The Natural Products Discovery Center: Release of the First 8490 Sequenced Strains for Exploring Actinobacteria Biosynthetic Diversity.</title>
        <authorList>
            <person name="Kalkreuter E."/>
            <person name="Kautsar S.A."/>
            <person name="Yang D."/>
            <person name="Bader C.D."/>
            <person name="Teijaro C.N."/>
            <person name="Fluegel L."/>
            <person name="Davis C.M."/>
            <person name="Simpson J.R."/>
            <person name="Lauterbach L."/>
            <person name="Steele A.D."/>
            <person name="Gui C."/>
            <person name="Meng S."/>
            <person name="Li G."/>
            <person name="Viehrig K."/>
            <person name="Ye F."/>
            <person name="Su P."/>
            <person name="Kiefer A.F."/>
            <person name="Nichols A."/>
            <person name="Cepeda A.J."/>
            <person name="Yan W."/>
            <person name="Fan B."/>
            <person name="Jiang Y."/>
            <person name="Adhikari A."/>
            <person name="Zheng C.-J."/>
            <person name="Schuster L."/>
            <person name="Cowan T.M."/>
            <person name="Smanski M.J."/>
            <person name="Chevrette M.G."/>
            <person name="De Carvalho L.P.S."/>
            <person name="Shen B."/>
        </authorList>
    </citation>
    <scope>NUCLEOTIDE SEQUENCE [LARGE SCALE GENOMIC DNA]</scope>
    <source>
        <strain evidence="1 2">NPDC004045</strain>
    </source>
</reference>